<dbReference type="Gene3D" id="1.25.40.10">
    <property type="entry name" value="Tetratricopeptide repeat domain"/>
    <property type="match status" value="1"/>
</dbReference>
<dbReference type="SUPFAM" id="SSF48403">
    <property type="entry name" value="Ankyrin repeat"/>
    <property type="match status" value="1"/>
</dbReference>
<keyword evidence="1" id="KW-0040">ANK repeat</keyword>
<keyword evidence="2" id="KW-0802">TPR repeat</keyword>
<dbReference type="PANTHER" id="PTHR46224">
    <property type="entry name" value="ANKYRIN REPEAT FAMILY PROTEIN"/>
    <property type="match status" value="1"/>
</dbReference>
<name>A0A1Z5RN11_SORBI</name>
<evidence type="ECO:0000313" key="4">
    <source>
        <dbReference type="Proteomes" id="UP000000768"/>
    </source>
</evidence>
<dbReference type="PRINTS" id="PR01415">
    <property type="entry name" value="ANKYRIN"/>
</dbReference>
<dbReference type="InterPro" id="IPR011990">
    <property type="entry name" value="TPR-like_helical_dom_sf"/>
</dbReference>
<evidence type="ECO:0000256" key="2">
    <source>
        <dbReference type="PROSITE-ProRule" id="PRU00339"/>
    </source>
</evidence>
<feature type="repeat" description="TPR" evidence="2">
    <location>
        <begin position="270"/>
        <end position="303"/>
    </location>
</feature>
<dbReference type="InterPro" id="IPR051616">
    <property type="entry name" value="Cul2-RING_E3_ligase_SR"/>
</dbReference>
<evidence type="ECO:0000313" key="3">
    <source>
        <dbReference type="EMBL" id="OQU84959.1"/>
    </source>
</evidence>
<reference evidence="3 4" key="1">
    <citation type="journal article" date="2009" name="Nature">
        <title>The Sorghum bicolor genome and the diversification of grasses.</title>
        <authorList>
            <person name="Paterson A.H."/>
            <person name="Bowers J.E."/>
            <person name="Bruggmann R."/>
            <person name="Dubchak I."/>
            <person name="Grimwood J."/>
            <person name="Gundlach H."/>
            <person name="Haberer G."/>
            <person name="Hellsten U."/>
            <person name="Mitros T."/>
            <person name="Poliakov A."/>
            <person name="Schmutz J."/>
            <person name="Spannagl M."/>
            <person name="Tang H."/>
            <person name="Wang X."/>
            <person name="Wicker T."/>
            <person name="Bharti A.K."/>
            <person name="Chapman J."/>
            <person name="Feltus F.A."/>
            <person name="Gowik U."/>
            <person name="Grigoriev I.V."/>
            <person name="Lyons E."/>
            <person name="Maher C.A."/>
            <person name="Martis M."/>
            <person name="Narechania A."/>
            <person name="Otillar R.P."/>
            <person name="Penning B.W."/>
            <person name="Salamov A.A."/>
            <person name="Wang Y."/>
            <person name="Zhang L."/>
            <person name="Carpita N.C."/>
            <person name="Freeling M."/>
            <person name="Gingle A.R."/>
            <person name="Hash C.T."/>
            <person name="Keller B."/>
            <person name="Klein P."/>
            <person name="Kresovich S."/>
            <person name="McCann M.C."/>
            <person name="Ming R."/>
            <person name="Peterson D.G."/>
            <person name="Mehboob-ur-Rahman"/>
            <person name="Ware D."/>
            <person name="Westhoff P."/>
            <person name="Mayer K.F."/>
            <person name="Messing J."/>
            <person name="Rokhsar D.S."/>
        </authorList>
    </citation>
    <scope>NUCLEOTIDE SEQUENCE [LARGE SCALE GENOMIC DNA]</scope>
    <source>
        <strain evidence="4">cv. BTx623</strain>
    </source>
</reference>
<dbReference type="PROSITE" id="PS50005">
    <property type="entry name" value="TPR"/>
    <property type="match status" value="1"/>
</dbReference>
<feature type="repeat" description="ANK" evidence="1">
    <location>
        <begin position="166"/>
        <end position="198"/>
    </location>
</feature>
<dbReference type="OMA" id="WITMRIT"/>
<evidence type="ECO:0000256" key="1">
    <source>
        <dbReference type="PROSITE-ProRule" id="PRU00023"/>
    </source>
</evidence>
<dbReference type="FunCoup" id="A0A1Z5RN11">
    <property type="interactions" value="12"/>
</dbReference>
<dbReference type="PROSITE" id="PS50297">
    <property type="entry name" value="ANK_REP_REGION"/>
    <property type="match status" value="3"/>
</dbReference>
<accession>A0A1Z5RN11</accession>
<proteinExistence type="predicted"/>
<dbReference type="Gramene" id="OQU84959">
    <property type="protein sequence ID" value="OQU84959"/>
    <property type="gene ID" value="SORBI_3004G149200"/>
</dbReference>
<dbReference type="InterPro" id="IPR036770">
    <property type="entry name" value="Ankyrin_rpt-contain_sf"/>
</dbReference>
<keyword evidence="4" id="KW-1185">Reference proteome</keyword>
<dbReference type="InParanoid" id="A0A1Z5RN11"/>
<dbReference type="EMBL" id="CM000763">
    <property type="protein sequence ID" value="OQU84959.1"/>
    <property type="molecule type" value="Genomic_DNA"/>
</dbReference>
<sequence length="403" mass="43943">MAPPPPPLRSDVAMFSAGSKKRSMLLQAAYDGDLRSFKKLLTSLDKRSGRLREKVEAVKVEADGVLKGAGALHLAAGNGRLEICSYLVERLRVDVDAVDCGDRTPLLHALFGENVVTFKYLLDHGANQDKVNTDGFAPLHSAAGFGYCEMVELLLAKGAYIDPVTSCGTPLHIACTEGEDRTVKILLEHNADYNKMVNGMTPLYFAISAASLKCVKLLVEAGAIANGDYILNYLQDAPSNGSAECLNCFLGFGPDWQPRNDDARVDQQKIAELKSQGDEAVEKKDFLSAAEVYSMALELDPDDATLFANRSLCWLHIGKGGKPLLSLLDAYECKKRRPDWPKACYRQSKALMLLKEYKGACDALLEGLKLDPGNAEIEDELWKAVESTKLSAPTQAMCTTDIC</sequence>
<dbReference type="Pfam" id="PF12796">
    <property type="entry name" value="Ank_2"/>
    <property type="match status" value="2"/>
</dbReference>
<dbReference type="AlphaFoldDB" id="A0A1Z5RN11"/>
<dbReference type="Gene3D" id="1.25.40.20">
    <property type="entry name" value="Ankyrin repeat-containing domain"/>
    <property type="match status" value="3"/>
</dbReference>
<reference evidence="4" key="2">
    <citation type="journal article" date="2018" name="Plant J.">
        <title>The Sorghum bicolor reference genome: improved assembly, gene annotations, a transcriptome atlas, and signatures of genome organization.</title>
        <authorList>
            <person name="McCormick R.F."/>
            <person name="Truong S.K."/>
            <person name="Sreedasyam A."/>
            <person name="Jenkins J."/>
            <person name="Shu S."/>
            <person name="Sims D."/>
            <person name="Kennedy M."/>
            <person name="Amirebrahimi M."/>
            <person name="Weers B.D."/>
            <person name="McKinley B."/>
            <person name="Mattison A."/>
            <person name="Morishige D.T."/>
            <person name="Grimwood J."/>
            <person name="Schmutz J."/>
            <person name="Mullet J.E."/>
        </authorList>
    </citation>
    <scope>NUCLEOTIDE SEQUENCE [LARGE SCALE GENOMIC DNA]</scope>
    <source>
        <strain evidence="4">cv. BTx623</strain>
    </source>
</reference>
<organism evidence="3 4">
    <name type="scientific">Sorghum bicolor</name>
    <name type="common">Sorghum</name>
    <name type="synonym">Sorghum vulgare</name>
    <dbReference type="NCBI Taxonomy" id="4558"/>
    <lineage>
        <taxon>Eukaryota</taxon>
        <taxon>Viridiplantae</taxon>
        <taxon>Streptophyta</taxon>
        <taxon>Embryophyta</taxon>
        <taxon>Tracheophyta</taxon>
        <taxon>Spermatophyta</taxon>
        <taxon>Magnoliopsida</taxon>
        <taxon>Liliopsida</taxon>
        <taxon>Poales</taxon>
        <taxon>Poaceae</taxon>
        <taxon>PACMAD clade</taxon>
        <taxon>Panicoideae</taxon>
        <taxon>Andropogonodae</taxon>
        <taxon>Andropogoneae</taxon>
        <taxon>Sorghinae</taxon>
        <taxon>Sorghum</taxon>
    </lineage>
</organism>
<gene>
    <name evidence="3" type="ORF">SORBI_3004G149200</name>
</gene>
<dbReference type="SMART" id="SM00248">
    <property type="entry name" value="ANK"/>
    <property type="match status" value="5"/>
</dbReference>
<dbReference type="Proteomes" id="UP000000768">
    <property type="component" value="Chromosome 4"/>
</dbReference>
<dbReference type="PROSITE" id="PS50088">
    <property type="entry name" value="ANK_REPEAT"/>
    <property type="match status" value="3"/>
</dbReference>
<dbReference type="SMART" id="SM00028">
    <property type="entry name" value="TPR"/>
    <property type="match status" value="2"/>
</dbReference>
<feature type="repeat" description="ANK" evidence="1">
    <location>
        <begin position="198"/>
        <end position="223"/>
    </location>
</feature>
<protein>
    <submittedName>
        <fullName evidence="3">Uncharacterized protein</fullName>
    </submittedName>
</protein>
<dbReference type="PANTHER" id="PTHR46224:SF21">
    <property type="match status" value="1"/>
</dbReference>
<dbReference type="SUPFAM" id="SSF48452">
    <property type="entry name" value="TPR-like"/>
    <property type="match status" value="1"/>
</dbReference>
<dbReference type="InterPro" id="IPR002110">
    <property type="entry name" value="Ankyrin_rpt"/>
</dbReference>
<dbReference type="InterPro" id="IPR019734">
    <property type="entry name" value="TPR_rpt"/>
</dbReference>
<feature type="repeat" description="ANK" evidence="1">
    <location>
        <begin position="134"/>
        <end position="166"/>
    </location>
</feature>
<dbReference type="STRING" id="4558.A0A1Z5RN11"/>